<dbReference type="Gene3D" id="3.40.190.10">
    <property type="entry name" value="Periplasmic binding protein-like II"/>
    <property type="match status" value="1"/>
</dbReference>
<gene>
    <name evidence="2" type="ORF">ACFSPV_20570</name>
</gene>
<evidence type="ECO:0000313" key="2">
    <source>
        <dbReference type="EMBL" id="MFD2321091.1"/>
    </source>
</evidence>
<evidence type="ECO:0000256" key="1">
    <source>
        <dbReference type="ARBA" id="ARBA00006987"/>
    </source>
</evidence>
<reference evidence="3" key="1">
    <citation type="journal article" date="2019" name="Int. J. Syst. Evol. Microbiol.">
        <title>The Global Catalogue of Microorganisms (GCM) 10K type strain sequencing project: providing services to taxonomists for standard genome sequencing and annotation.</title>
        <authorList>
            <consortium name="The Broad Institute Genomics Platform"/>
            <consortium name="The Broad Institute Genome Sequencing Center for Infectious Disease"/>
            <person name="Wu L."/>
            <person name="Ma J."/>
        </authorList>
    </citation>
    <scope>NUCLEOTIDE SEQUENCE [LARGE SCALE GENOMIC DNA]</scope>
    <source>
        <strain evidence="3">CCUG 62793</strain>
    </source>
</reference>
<evidence type="ECO:0000313" key="3">
    <source>
        <dbReference type="Proteomes" id="UP001597287"/>
    </source>
</evidence>
<name>A0ABW5EU33_9BURK</name>
<keyword evidence="3" id="KW-1185">Reference proteome</keyword>
<sequence length="67" mass="7090">MLHEPVVGHAGRIDMYMGSVPTLLSHIQSGKVRAIGVTTASRSKLLPDVPTCTESASRAWSWPACGA</sequence>
<protein>
    <submittedName>
        <fullName evidence="2">Tripartite tricarboxylate transporter substrate-binding protein</fullName>
    </submittedName>
</protein>
<dbReference type="EMBL" id="JBHUIG010000023">
    <property type="protein sequence ID" value="MFD2321091.1"/>
    <property type="molecule type" value="Genomic_DNA"/>
</dbReference>
<proteinExistence type="inferred from homology"/>
<dbReference type="Proteomes" id="UP001597287">
    <property type="component" value="Unassembled WGS sequence"/>
</dbReference>
<organism evidence="2 3">
    <name type="scientific">Delftia deserti</name>
    <dbReference type="NCBI Taxonomy" id="1651218"/>
    <lineage>
        <taxon>Bacteria</taxon>
        <taxon>Pseudomonadati</taxon>
        <taxon>Pseudomonadota</taxon>
        <taxon>Betaproteobacteria</taxon>
        <taxon>Burkholderiales</taxon>
        <taxon>Comamonadaceae</taxon>
        <taxon>Delftia</taxon>
    </lineage>
</organism>
<accession>A0ABW5EU33</accession>
<comment type="caution">
    <text evidence="2">The sequence shown here is derived from an EMBL/GenBank/DDBJ whole genome shotgun (WGS) entry which is preliminary data.</text>
</comment>
<dbReference type="InterPro" id="IPR005064">
    <property type="entry name" value="BUG"/>
</dbReference>
<dbReference type="RefSeq" id="WP_259649371.1">
    <property type="nucleotide sequence ID" value="NZ_JBHSIH010000001.1"/>
</dbReference>
<dbReference type="Pfam" id="PF03401">
    <property type="entry name" value="TctC"/>
    <property type="match status" value="1"/>
</dbReference>
<comment type="similarity">
    <text evidence="1">Belongs to the UPF0065 (bug) family.</text>
</comment>